<dbReference type="GO" id="GO:0072657">
    <property type="term" value="P:protein localization to membrane"/>
    <property type="evidence" value="ECO:0007669"/>
    <property type="project" value="TreeGrafter"/>
</dbReference>
<feature type="transmembrane region" description="Helical" evidence="7">
    <location>
        <begin position="549"/>
        <end position="576"/>
    </location>
</feature>
<evidence type="ECO:0000256" key="7">
    <source>
        <dbReference type="RuleBase" id="RU363079"/>
    </source>
</evidence>
<evidence type="ECO:0000256" key="6">
    <source>
        <dbReference type="ARBA" id="ARBA00023136"/>
    </source>
</evidence>
<keyword evidence="5 7" id="KW-1133">Transmembrane helix</keyword>
<dbReference type="InterPro" id="IPR004240">
    <property type="entry name" value="EMP70"/>
</dbReference>
<evidence type="ECO:0000256" key="5">
    <source>
        <dbReference type="ARBA" id="ARBA00022989"/>
    </source>
</evidence>
<dbReference type="PANTHER" id="PTHR10766">
    <property type="entry name" value="TRANSMEMBRANE 9 SUPERFAMILY PROTEIN"/>
    <property type="match status" value="1"/>
</dbReference>
<accession>A0A7S4F1J4</accession>
<feature type="transmembrane region" description="Helical" evidence="7">
    <location>
        <begin position="427"/>
        <end position="452"/>
    </location>
</feature>
<feature type="transmembrane region" description="Helical" evidence="7">
    <location>
        <begin position="626"/>
        <end position="649"/>
    </location>
</feature>
<dbReference type="PANTHER" id="PTHR10766:SF111">
    <property type="entry name" value="TRANSMEMBRANE 9 SUPERFAMILY MEMBER 2"/>
    <property type="match status" value="1"/>
</dbReference>
<comment type="subcellular location">
    <subcellularLocation>
        <location evidence="1">Membrane</location>
        <topology evidence="1">Multi-pass membrane protein</topology>
    </subcellularLocation>
</comment>
<keyword evidence="3 7" id="KW-0812">Transmembrane</keyword>
<comment type="similarity">
    <text evidence="2 7">Belongs to the nonaspanin (TM9SF) (TC 9.A.2) family.</text>
</comment>
<keyword evidence="4" id="KW-0732">Signal</keyword>
<feature type="transmembrane region" description="Helical" evidence="7">
    <location>
        <begin position="296"/>
        <end position="318"/>
    </location>
</feature>
<evidence type="ECO:0000256" key="4">
    <source>
        <dbReference type="ARBA" id="ARBA00022729"/>
    </source>
</evidence>
<evidence type="ECO:0000256" key="3">
    <source>
        <dbReference type="ARBA" id="ARBA00022692"/>
    </source>
</evidence>
<organism evidence="8">
    <name type="scientific">Chrysotila carterae</name>
    <name type="common">Marine alga</name>
    <name type="synonym">Syracosphaera carterae</name>
    <dbReference type="NCBI Taxonomy" id="13221"/>
    <lineage>
        <taxon>Eukaryota</taxon>
        <taxon>Haptista</taxon>
        <taxon>Haptophyta</taxon>
        <taxon>Prymnesiophyceae</taxon>
        <taxon>Isochrysidales</taxon>
        <taxon>Isochrysidaceae</taxon>
        <taxon>Chrysotila</taxon>
    </lineage>
</organism>
<dbReference type="GO" id="GO:0016020">
    <property type="term" value="C:membrane"/>
    <property type="evidence" value="ECO:0007669"/>
    <property type="project" value="UniProtKB-SubCell"/>
</dbReference>
<evidence type="ECO:0000256" key="1">
    <source>
        <dbReference type="ARBA" id="ARBA00004141"/>
    </source>
</evidence>
<feature type="transmembrane region" description="Helical" evidence="7">
    <location>
        <begin position="509"/>
        <end position="537"/>
    </location>
</feature>
<gene>
    <name evidence="8" type="ORF">PCAR00345_LOCUS18702</name>
</gene>
<feature type="transmembrane region" description="Helical" evidence="7">
    <location>
        <begin position="464"/>
        <end position="488"/>
    </location>
</feature>
<feature type="transmembrane region" description="Helical" evidence="7">
    <location>
        <begin position="359"/>
        <end position="386"/>
    </location>
</feature>
<reference evidence="8" key="1">
    <citation type="submission" date="2021-01" db="EMBL/GenBank/DDBJ databases">
        <authorList>
            <person name="Corre E."/>
            <person name="Pelletier E."/>
            <person name="Niang G."/>
            <person name="Scheremetjew M."/>
            <person name="Finn R."/>
            <person name="Kale V."/>
            <person name="Holt S."/>
            <person name="Cochrane G."/>
            <person name="Meng A."/>
            <person name="Brown T."/>
            <person name="Cohen L."/>
        </authorList>
    </citation>
    <scope>NUCLEOTIDE SEQUENCE</scope>
    <source>
        <strain evidence="8">CCMP645</strain>
    </source>
</reference>
<dbReference type="Pfam" id="PF02990">
    <property type="entry name" value="EMP70"/>
    <property type="match status" value="1"/>
</dbReference>
<proteinExistence type="inferred from homology"/>
<sequence length="658" mass="74492">MLPLTQVSPGKMLLNARVLQYATHASILLRVSVLCFVEQLVSSAIDAFYLPGVAPREYKDGDKVEIRVHKLSSARTHLPYDYYSLPFCKPDTIVKQAENLGEVLHGAVIQNSPYDIFMGKSEFRIACRRELTKAQKVSLSQRIRQDYRVHMIMDNLPAATKMIAEMPDGTKKDMYDRGFRLGFIGSKDIPGTDPNKPYVNNHLRFIVKYHKSDTFSGARIVGFEVEAYSVKHSYEGAWNAAAPKLTSVPLRPDLAPMPAWSPEIVYTYDVVWESSDIAWASRWDLYLYMGDDQVHWFSILNSLVIVLLLSGIVAMIMVRTLRRDLQEYNSIEEKEELLEESGWKLVHADVLRTPPNATLLAVSVGTGMQLLCMTLISIVCAMLGFLSPANRGSMMTVTILLFVLMGCVAGYCSAVTYKSFKGNQWKALTLLTAFLYPGITFGIFFTLNFFIWGQASSGAVPFGTMFALLCIWFLISFPLVWVGVWLGYRRPLADPPVKTNMVPRVIPSQAWYLHLLFTMVIGGILPFGAVFIELYFIMTSVWLQRFYYVFGFLALVLLILIITCAEMAIVLCYFQLCNENYMWQWRSFLNTGCAGVFLFGYSFVYFSSSLEIMGVVSTMLYFSYMFITSMLFALVTGTVGCLSSWWFVLQIYSAVKVD</sequence>
<dbReference type="GO" id="GO:0005737">
    <property type="term" value="C:cytoplasm"/>
    <property type="evidence" value="ECO:0007669"/>
    <property type="project" value="UniProtKB-ARBA"/>
</dbReference>
<keyword evidence="6 7" id="KW-0472">Membrane</keyword>
<dbReference type="EMBL" id="HBIZ01029391">
    <property type="protein sequence ID" value="CAE0766090.1"/>
    <property type="molecule type" value="Transcribed_RNA"/>
</dbReference>
<evidence type="ECO:0000256" key="2">
    <source>
        <dbReference type="ARBA" id="ARBA00005227"/>
    </source>
</evidence>
<feature type="transmembrane region" description="Helical" evidence="7">
    <location>
        <begin position="392"/>
        <end position="415"/>
    </location>
</feature>
<name>A0A7S4F1J4_CHRCT</name>
<dbReference type="AlphaFoldDB" id="A0A7S4F1J4"/>
<feature type="transmembrane region" description="Helical" evidence="7">
    <location>
        <begin position="588"/>
        <end position="606"/>
    </location>
</feature>
<evidence type="ECO:0000313" key="8">
    <source>
        <dbReference type="EMBL" id="CAE0766090.1"/>
    </source>
</evidence>
<protein>
    <recommendedName>
        <fullName evidence="7">Transmembrane 9 superfamily member</fullName>
    </recommendedName>
</protein>